<dbReference type="InterPro" id="IPR000182">
    <property type="entry name" value="GNAT_dom"/>
</dbReference>
<reference evidence="4 5" key="1">
    <citation type="submission" date="2019-04" db="EMBL/GenBank/DDBJ databases">
        <title>Draft genome sequences of Streptomyces avermitilis ATCC 31267.</title>
        <authorList>
            <person name="Komaki H."/>
            <person name="Tamura T."/>
            <person name="Hosoyama A."/>
        </authorList>
    </citation>
    <scope>NUCLEOTIDE SEQUENCE [LARGE SCALE GENOMIC DNA]</scope>
    <source>
        <strain evidence="4 5">ATCC 31267</strain>
    </source>
</reference>
<dbReference type="Pfam" id="PF08445">
    <property type="entry name" value="FR47"/>
    <property type="match status" value="1"/>
</dbReference>
<dbReference type="InterPro" id="IPR013653">
    <property type="entry name" value="GCN5-like_dom"/>
</dbReference>
<dbReference type="SUPFAM" id="SSF55729">
    <property type="entry name" value="Acyl-CoA N-acyltransferases (Nat)"/>
    <property type="match status" value="1"/>
</dbReference>
<dbReference type="Proteomes" id="UP000299211">
    <property type="component" value="Unassembled WGS sequence"/>
</dbReference>
<reference evidence="3 6" key="2">
    <citation type="submission" date="2019-04" db="EMBL/GenBank/DDBJ databases">
        <title>Draft genome sequences of Streptomyces avermitilis NBRC 14893.</title>
        <authorList>
            <person name="Komaki H."/>
            <person name="Tamura T."/>
            <person name="Hosoyama A."/>
        </authorList>
    </citation>
    <scope>NUCLEOTIDE SEQUENCE [LARGE SCALE GENOMIC DNA]</scope>
    <source>
        <strain evidence="3 6">NBRC 14893</strain>
    </source>
</reference>
<dbReference type="GO" id="GO:0016747">
    <property type="term" value="F:acyltransferase activity, transferring groups other than amino-acyl groups"/>
    <property type="evidence" value="ECO:0007669"/>
    <property type="project" value="InterPro"/>
</dbReference>
<feature type="compositionally biased region" description="Basic and acidic residues" evidence="1">
    <location>
        <begin position="28"/>
        <end position="47"/>
    </location>
</feature>
<dbReference type="InterPro" id="IPR016181">
    <property type="entry name" value="Acyl_CoA_acyltransferase"/>
</dbReference>
<dbReference type="Proteomes" id="UP000302139">
    <property type="component" value="Unassembled WGS sequence"/>
</dbReference>
<dbReference type="CDD" id="cd04301">
    <property type="entry name" value="NAT_SF"/>
    <property type="match status" value="1"/>
</dbReference>
<feature type="compositionally biased region" description="Basic and acidic residues" evidence="1">
    <location>
        <begin position="1"/>
        <end position="19"/>
    </location>
</feature>
<dbReference type="OMA" id="PHAHFAE"/>
<feature type="region of interest" description="Disordered" evidence="1">
    <location>
        <begin position="1"/>
        <end position="68"/>
    </location>
</feature>
<protein>
    <recommendedName>
        <fullName evidence="2">N-acetyltransferase domain-containing protein</fullName>
    </recommendedName>
</protein>
<evidence type="ECO:0000313" key="3">
    <source>
        <dbReference type="EMBL" id="GDY60989.1"/>
    </source>
</evidence>
<evidence type="ECO:0000313" key="6">
    <source>
        <dbReference type="Proteomes" id="UP000302139"/>
    </source>
</evidence>
<organism evidence="3 6">
    <name type="scientific">Streptomyces avermitilis</name>
    <dbReference type="NCBI Taxonomy" id="33903"/>
    <lineage>
        <taxon>Bacteria</taxon>
        <taxon>Bacillati</taxon>
        <taxon>Actinomycetota</taxon>
        <taxon>Actinomycetes</taxon>
        <taxon>Kitasatosporales</taxon>
        <taxon>Streptomycetaceae</taxon>
        <taxon>Streptomyces</taxon>
    </lineage>
</organism>
<sequence>MSAQDTDGRAPEEAGRSAGDRVPQVRGRSAEGHVLDVRGQSDDRRALDVSGETAARPARDIAGPRPERHVLDNPALASLTGPHAHFAERRGRVLRYPVDVSPWLGLPDEPDADDWADLAALVGPGEEAPLAGFRGRAPDGWEVTFDIAGVQLVDNGIAAAPDAEAVRLGPEDVPEMLDLVERTRPGPFLPRTVELGTYLGIRRGGALVAMAGERLHPPGWTEISAVCTDPEFRGEGLAGRLVLAVAHGIRERGETPFLHTGAGNTNAIRLYEALGFRLRRTTRFLAARVPEHVPAGRQVGV</sequence>
<comment type="caution">
    <text evidence="3">The sequence shown here is derived from an EMBL/GenBank/DDBJ whole genome shotgun (WGS) entry which is preliminary data.</text>
</comment>
<evidence type="ECO:0000313" key="5">
    <source>
        <dbReference type="Proteomes" id="UP000299211"/>
    </source>
</evidence>
<gene>
    <name evidence="3" type="ORF">SAV14893_003820</name>
    <name evidence="4" type="ORF">SAV31267_084200</name>
</gene>
<evidence type="ECO:0000259" key="2">
    <source>
        <dbReference type="PROSITE" id="PS51186"/>
    </source>
</evidence>
<accession>A0A4D4LT33</accession>
<name>A0A4D4LT33_STRAX</name>
<dbReference type="STRING" id="33903.AQJ43_10060"/>
<dbReference type="PROSITE" id="PS51186">
    <property type="entry name" value="GNAT"/>
    <property type="match status" value="1"/>
</dbReference>
<evidence type="ECO:0000313" key="4">
    <source>
        <dbReference type="EMBL" id="GDY78935.1"/>
    </source>
</evidence>
<dbReference type="Gene3D" id="3.40.630.30">
    <property type="match status" value="1"/>
</dbReference>
<evidence type="ECO:0000256" key="1">
    <source>
        <dbReference type="SAM" id="MobiDB-lite"/>
    </source>
</evidence>
<feature type="domain" description="N-acetyltransferase" evidence="2">
    <location>
        <begin position="163"/>
        <end position="300"/>
    </location>
</feature>
<proteinExistence type="predicted"/>
<dbReference type="EMBL" id="BJHY01000001">
    <property type="protein sequence ID" value="GDY78935.1"/>
    <property type="molecule type" value="Genomic_DNA"/>
</dbReference>
<dbReference type="AlphaFoldDB" id="A0A4D4LT33"/>
<dbReference type="EMBL" id="BJHX01000001">
    <property type="protein sequence ID" value="GDY60989.1"/>
    <property type="molecule type" value="Genomic_DNA"/>
</dbReference>